<dbReference type="InterPro" id="IPR029045">
    <property type="entry name" value="ClpP/crotonase-like_dom_sf"/>
</dbReference>
<keyword evidence="1" id="KW-0812">Transmembrane</keyword>
<organism evidence="3 4">
    <name type="scientific">Candidatus Wallbacteria bacterium HGW-Wallbacteria-1</name>
    <dbReference type="NCBI Taxonomy" id="2013854"/>
    <lineage>
        <taxon>Bacteria</taxon>
        <taxon>Candidatus Walliibacteriota</taxon>
    </lineage>
</organism>
<dbReference type="InterPro" id="IPR005151">
    <property type="entry name" value="Tail-specific_protease"/>
</dbReference>
<dbReference type="EMBL" id="PGXC01000021">
    <property type="protein sequence ID" value="PKK89303.1"/>
    <property type="molecule type" value="Genomic_DNA"/>
</dbReference>
<evidence type="ECO:0000313" key="4">
    <source>
        <dbReference type="Proteomes" id="UP000233256"/>
    </source>
</evidence>
<keyword evidence="1" id="KW-1133">Transmembrane helix</keyword>
<dbReference type="AlphaFoldDB" id="A0A2N1PLT5"/>
<gene>
    <name evidence="3" type="ORF">CVV64_15045</name>
</gene>
<dbReference type="GO" id="GO:0006508">
    <property type="term" value="P:proteolysis"/>
    <property type="evidence" value="ECO:0007669"/>
    <property type="project" value="InterPro"/>
</dbReference>
<dbReference type="Gene3D" id="2.60.120.260">
    <property type="entry name" value="Galactose-binding domain-like"/>
    <property type="match status" value="1"/>
</dbReference>
<reference evidence="3 4" key="1">
    <citation type="journal article" date="2017" name="ISME J.">
        <title>Potential for microbial H2 and metal transformations associated with novel bacteria and archaea in deep terrestrial subsurface sediments.</title>
        <authorList>
            <person name="Hernsdorf A.W."/>
            <person name="Amano Y."/>
            <person name="Miyakawa K."/>
            <person name="Ise K."/>
            <person name="Suzuki Y."/>
            <person name="Anantharaman K."/>
            <person name="Probst A."/>
            <person name="Burstein D."/>
            <person name="Thomas B.C."/>
            <person name="Banfield J.F."/>
        </authorList>
    </citation>
    <scope>NUCLEOTIDE SEQUENCE [LARGE SCALE GENOMIC DNA]</scope>
    <source>
        <strain evidence="3">HGW-Wallbacteria-1</strain>
    </source>
</reference>
<evidence type="ECO:0000256" key="1">
    <source>
        <dbReference type="SAM" id="Phobius"/>
    </source>
</evidence>
<keyword evidence="1" id="KW-0472">Membrane</keyword>
<comment type="caution">
    <text evidence="3">The sequence shown here is derived from an EMBL/GenBank/DDBJ whole genome shotgun (WGS) entry which is preliminary data.</text>
</comment>
<accession>A0A2N1PLT5</accession>
<proteinExistence type="predicted"/>
<dbReference type="Proteomes" id="UP000233256">
    <property type="component" value="Unassembled WGS sequence"/>
</dbReference>
<dbReference type="GO" id="GO:0008236">
    <property type="term" value="F:serine-type peptidase activity"/>
    <property type="evidence" value="ECO:0007669"/>
    <property type="project" value="InterPro"/>
</dbReference>
<dbReference type="Gene3D" id="3.90.226.10">
    <property type="entry name" value="2-enoyl-CoA Hydratase, Chain A, domain 1"/>
    <property type="match status" value="1"/>
</dbReference>
<evidence type="ECO:0000313" key="3">
    <source>
        <dbReference type="EMBL" id="PKK89303.1"/>
    </source>
</evidence>
<feature type="domain" description="Tail specific protease" evidence="2">
    <location>
        <begin position="349"/>
        <end position="548"/>
    </location>
</feature>
<evidence type="ECO:0000259" key="2">
    <source>
        <dbReference type="Pfam" id="PF03572"/>
    </source>
</evidence>
<dbReference type="SUPFAM" id="SSF52096">
    <property type="entry name" value="ClpP/crotonase"/>
    <property type="match status" value="1"/>
</dbReference>
<feature type="transmembrane region" description="Helical" evidence="1">
    <location>
        <begin position="21"/>
        <end position="39"/>
    </location>
</feature>
<protein>
    <recommendedName>
        <fullName evidence="2">Tail specific protease domain-containing protein</fullName>
    </recommendedName>
</protein>
<dbReference type="Pfam" id="PF03572">
    <property type="entry name" value="Peptidase_S41"/>
    <property type="match status" value="1"/>
</dbReference>
<sequence length="749" mass="81867">MMGNKLPKRETFSKCCGKAGLASLIILFIVLISGGGLYLNREQVVPILGGSGGAVGSGASSTGIIEPGSLKLPPQCNTWQTSNDPNIRSKIPEPLSDYIRCLSRPVAFVEFNSWVKEKSGPYVEQVSRAGVMEDIGFAEYLFETAYSGREYWEKRGVDFHSVFQNLRDDVAGMDRVSTRIIENAIVAGLSGVTDMHLLLLGSSQWSFGRHLDGWFSSVVVEEVTKNLKNLKNPKLSRTEESDFPSETERVFRVVRSPLSWVRAGDVFNGPVKSLFPIPSRNGSKEYIPAVLSSDYRSHMEVSINGRKTLIPLHPCRASETTENVNALNAGPTSGDWPFFPGESSGLPLLRVRSFDSRFHGRLGTFVKSAESLRQKSAIVLDLCDNSGGSSSFSRDFFISLNGRAHWQMAGAELVSPATVQSWSLLRDNALPPIIRSFVNLAVSRLPSLRSESVVKWDISPFEKVPPGGTFKGKVAVVVNRRVGSSAEAAVSFARSVENAVLVGENTWGMGTFGEPRPYRLPNTGIVVMIPSKLFVASDLVEGRGYMPDYWIDSPDPAVEAARWLANPETYLFMPSPEPSEKVFLDFDTAGAGGEPMGVSLEIGSALGQGAMSGIEISTQAREGSGCLKLSANSSTMVYRLLSRHLPWGLEKVKATFWVKYDNVRREGGQYPNCYAGFIHKGADGGKKFNVKAFSGTNDWHQETMELDLRSEGASAGDLHFAVFLSMSGELYLDSLALTGQWADWSGQQQ</sequence>
<name>A0A2N1PLT5_9BACT</name>